<dbReference type="RefSeq" id="WP_379884691.1">
    <property type="nucleotide sequence ID" value="NZ_JBHTLP010000018.1"/>
</dbReference>
<sequence length="93" mass="10892">MLYDLSGRKVLHRQAVEEDELYEPAEELAPGLYLLEMGQKPCWLHRKLRRISYLFTPKKQKARRYTPGFLPLVGVDKCCIQDLLARSLPNWSC</sequence>
<evidence type="ECO:0000313" key="1">
    <source>
        <dbReference type="EMBL" id="MFD1143718.1"/>
    </source>
</evidence>
<proteinExistence type="predicted"/>
<reference evidence="2" key="1">
    <citation type="journal article" date="2019" name="Int. J. Syst. Evol. Microbiol.">
        <title>The Global Catalogue of Microorganisms (GCM) 10K type strain sequencing project: providing services to taxonomists for standard genome sequencing and annotation.</title>
        <authorList>
            <consortium name="The Broad Institute Genomics Platform"/>
            <consortium name="The Broad Institute Genome Sequencing Center for Infectious Disease"/>
            <person name="Wu L."/>
            <person name="Ma J."/>
        </authorList>
    </citation>
    <scope>NUCLEOTIDE SEQUENCE [LARGE SCALE GENOMIC DNA]</scope>
    <source>
        <strain evidence="2">CCUG 55608</strain>
    </source>
</reference>
<gene>
    <name evidence="1" type="ORF">ACFQ4C_21495</name>
</gene>
<name>A0ABW3QHV8_9BACT</name>
<evidence type="ECO:0008006" key="3">
    <source>
        <dbReference type="Google" id="ProtNLM"/>
    </source>
</evidence>
<accession>A0ABW3QHV8</accession>
<keyword evidence="2" id="KW-1185">Reference proteome</keyword>
<protein>
    <recommendedName>
        <fullName evidence="3">T9SS type A sorting domain-containing protein</fullName>
    </recommendedName>
</protein>
<dbReference type="Proteomes" id="UP001597116">
    <property type="component" value="Unassembled WGS sequence"/>
</dbReference>
<evidence type="ECO:0000313" key="2">
    <source>
        <dbReference type="Proteomes" id="UP001597116"/>
    </source>
</evidence>
<dbReference type="EMBL" id="JBHTLP010000018">
    <property type="protein sequence ID" value="MFD1143718.1"/>
    <property type="molecule type" value="Genomic_DNA"/>
</dbReference>
<comment type="caution">
    <text evidence="1">The sequence shown here is derived from an EMBL/GenBank/DDBJ whole genome shotgun (WGS) entry which is preliminary data.</text>
</comment>
<organism evidence="1 2">
    <name type="scientific">Larkinella insperata</name>
    <dbReference type="NCBI Taxonomy" id="332158"/>
    <lineage>
        <taxon>Bacteria</taxon>
        <taxon>Pseudomonadati</taxon>
        <taxon>Bacteroidota</taxon>
        <taxon>Cytophagia</taxon>
        <taxon>Cytophagales</taxon>
        <taxon>Spirosomataceae</taxon>
        <taxon>Larkinella</taxon>
    </lineage>
</organism>